<organism evidence="2 3">
    <name type="scientific">Nonomuraea pusilla</name>
    <dbReference type="NCBI Taxonomy" id="46177"/>
    <lineage>
        <taxon>Bacteria</taxon>
        <taxon>Bacillati</taxon>
        <taxon>Actinomycetota</taxon>
        <taxon>Actinomycetes</taxon>
        <taxon>Streptosporangiales</taxon>
        <taxon>Streptosporangiaceae</taxon>
        <taxon>Nonomuraea</taxon>
    </lineage>
</organism>
<feature type="signal peptide" evidence="1">
    <location>
        <begin position="1"/>
        <end position="28"/>
    </location>
</feature>
<dbReference type="RefSeq" id="WP_091101163.1">
    <property type="nucleotide sequence ID" value="NZ_FOBF01000006.1"/>
</dbReference>
<dbReference type="AlphaFoldDB" id="A0A1H7SQ75"/>
<reference evidence="2 3" key="1">
    <citation type="submission" date="2016-10" db="EMBL/GenBank/DDBJ databases">
        <authorList>
            <person name="de Groot N.N."/>
        </authorList>
    </citation>
    <scope>NUCLEOTIDE SEQUENCE [LARGE SCALE GENOMIC DNA]</scope>
    <source>
        <strain evidence="2 3">DSM 43357</strain>
    </source>
</reference>
<dbReference type="OrthoDB" id="3522390at2"/>
<keyword evidence="1" id="KW-0732">Signal</keyword>
<sequence>MSTPLVLGGAALAAAATLTLAPAVPASAAAPASARVASAPRDVADKLFDAWLARDRTAAARAATPAAVNAIFGYVYRAPDRFGGCSGAVCRYVHTSVRVPGGLDGIAMVVTGSKVTKVYLSRHLVKPSAAAGHLFAAWKRNDRYAALEVGSTAAVNTLFRVKYDPRGVTHHFQGCGKEPKGYSCAWSYEGGAMLMHVVRGSASAGFEVGSITYLAD</sequence>
<name>A0A1H7SQ75_9ACTN</name>
<keyword evidence="3" id="KW-1185">Reference proteome</keyword>
<feature type="chain" id="PRO_5011508473" evidence="1">
    <location>
        <begin position="29"/>
        <end position="216"/>
    </location>
</feature>
<dbReference type="EMBL" id="FOBF01000006">
    <property type="protein sequence ID" value="SEL73657.1"/>
    <property type="molecule type" value="Genomic_DNA"/>
</dbReference>
<evidence type="ECO:0000313" key="3">
    <source>
        <dbReference type="Proteomes" id="UP000198953"/>
    </source>
</evidence>
<protein>
    <submittedName>
        <fullName evidence="2">Uncharacterized protein</fullName>
    </submittedName>
</protein>
<evidence type="ECO:0000313" key="2">
    <source>
        <dbReference type="EMBL" id="SEL73657.1"/>
    </source>
</evidence>
<accession>A0A1H7SQ75</accession>
<gene>
    <name evidence="2" type="ORF">SAMN05660976_03264</name>
</gene>
<proteinExistence type="predicted"/>
<evidence type="ECO:0000256" key="1">
    <source>
        <dbReference type="SAM" id="SignalP"/>
    </source>
</evidence>
<dbReference type="Proteomes" id="UP000198953">
    <property type="component" value="Unassembled WGS sequence"/>
</dbReference>
<dbReference type="STRING" id="46177.SAMN05660976_03264"/>